<protein>
    <submittedName>
        <fullName evidence="2">Uncharacterized protein</fullName>
    </submittedName>
</protein>
<keyword evidence="3" id="KW-1185">Reference proteome</keyword>
<sequence>MLYDGRVWNNTCKTLGGGGTPWTLLFLIAVIALSKSSETLRNLQCLVITPGVMVIVVALTLAIMAMLPVELMATTTMALLLQIVHTRLLALETLVEMVIAVQTLVGTIIATKTLVGMVMVVELHHLTTLGHLEAGIQPRSLHLTMLAPVVDTARDAIARTLTMTVITTTTKKQNDVSWRLRLAAWNDGDMTHAVEAQNR</sequence>
<feature type="transmembrane region" description="Helical" evidence="1">
    <location>
        <begin position="45"/>
        <end position="69"/>
    </location>
</feature>
<keyword evidence="1" id="KW-1133">Transmembrane helix</keyword>
<feature type="transmembrane region" description="Helical" evidence="1">
    <location>
        <begin position="15"/>
        <end position="33"/>
    </location>
</feature>
<feature type="transmembrane region" description="Helical" evidence="1">
    <location>
        <begin position="89"/>
        <end position="110"/>
    </location>
</feature>
<keyword evidence="1" id="KW-0812">Transmembrane</keyword>
<keyword evidence="1" id="KW-0472">Membrane</keyword>
<comment type="caution">
    <text evidence="2">The sequence shown here is derived from an EMBL/GenBank/DDBJ whole genome shotgun (WGS) entry which is preliminary data.</text>
</comment>
<dbReference type="Proteomes" id="UP000664534">
    <property type="component" value="Unassembled WGS sequence"/>
</dbReference>
<organism evidence="2 3">
    <name type="scientific">Imshaugia aleurites</name>
    <dbReference type="NCBI Taxonomy" id="172621"/>
    <lineage>
        <taxon>Eukaryota</taxon>
        <taxon>Fungi</taxon>
        <taxon>Dikarya</taxon>
        <taxon>Ascomycota</taxon>
        <taxon>Pezizomycotina</taxon>
        <taxon>Lecanoromycetes</taxon>
        <taxon>OSLEUM clade</taxon>
        <taxon>Lecanoromycetidae</taxon>
        <taxon>Lecanorales</taxon>
        <taxon>Lecanorineae</taxon>
        <taxon>Parmeliaceae</taxon>
        <taxon>Imshaugia</taxon>
    </lineage>
</organism>
<evidence type="ECO:0000256" key="1">
    <source>
        <dbReference type="SAM" id="Phobius"/>
    </source>
</evidence>
<gene>
    <name evidence="2" type="ORF">IMSHALPRED_011041</name>
</gene>
<dbReference type="AlphaFoldDB" id="A0A8H3GC59"/>
<reference evidence="2" key="1">
    <citation type="submission" date="2021-03" db="EMBL/GenBank/DDBJ databases">
        <authorList>
            <person name="Tagirdzhanova G."/>
        </authorList>
    </citation>
    <scope>NUCLEOTIDE SEQUENCE</scope>
</reference>
<dbReference type="EMBL" id="CAJPDT010000097">
    <property type="protein sequence ID" value="CAF9937168.1"/>
    <property type="molecule type" value="Genomic_DNA"/>
</dbReference>
<name>A0A8H3GC59_9LECA</name>
<evidence type="ECO:0000313" key="2">
    <source>
        <dbReference type="EMBL" id="CAF9937168.1"/>
    </source>
</evidence>
<accession>A0A8H3GC59</accession>
<proteinExistence type="predicted"/>
<evidence type="ECO:0000313" key="3">
    <source>
        <dbReference type="Proteomes" id="UP000664534"/>
    </source>
</evidence>